<evidence type="ECO:0000256" key="1">
    <source>
        <dbReference type="SAM" id="Coils"/>
    </source>
</evidence>
<comment type="caution">
    <text evidence="2">The sequence shown here is derived from an EMBL/GenBank/DDBJ whole genome shotgun (WGS) entry which is preliminary data.</text>
</comment>
<dbReference type="AlphaFoldDB" id="A0A370GVV3"/>
<reference evidence="2 3" key="1">
    <citation type="submission" date="2018-07" db="EMBL/GenBank/DDBJ databases">
        <title>Genomic Encyclopedia of Type Strains, Phase IV (KMG-IV): sequencing the most valuable type-strain genomes for metagenomic binning, comparative biology and taxonomic classification.</title>
        <authorList>
            <person name="Goeker M."/>
        </authorList>
    </citation>
    <scope>NUCLEOTIDE SEQUENCE [LARGE SCALE GENOMIC DNA]</scope>
    <source>
        <strain evidence="2 3">DSM 25281</strain>
    </source>
</reference>
<keyword evidence="3" id="KW-1185">Reference proteome</keyword>
<dbReference type="InterPro" id="IPR019673">
    <property type="entry name" value="Spore_germination_GerPC"/>
</dbReference>
<sequence length="209" mass="24224">MQDLYYYINQLYSFIKQQNKRMEGLESAMKDLQNEIEALKNRPSINVERLEYKFDQLKVETLEGTLNIGLNPSDIDKIEDFAVDQQTSATNSHTSMSQLPEGLREKVDESSNEYIEQELPALIVDTEDQLQVKLDPQYHTMIIEDIKRQLPQRISYYINTLSGQYNRSSEESSLDEIIFSRIKADIQQAVYTFIAQLPNELKGKNNDGT</sequence>
<dbReference type="RefSeq" id="WP_114744015.1">
    <property type="nucleotide sequence ID" value="NZ_QQAY01000001.1"/>
</dbReference>
<keyword evidence="1" id="KW-0175">Coiled coil</keyword>
<dbReference type="Proteomes" id="UP000255326">
    <property type="component" value="Unassembled WGS sequence"/>
</dbReference>
<dbReference type="EMBL" id="QQAY01000001">
    <property type="protein sequence ID" value="RDI47815.1"/>
    <property type="molecule type" value="Genomic_DNA"/>
</dbReference>
<feature type="coiled-coil region" evidence="1">
    <location>
        <begin position="15"/>
        <end position="42"/>
    </location>
</feature>
<gene>
    <name evidence="2" type="ORF">DFR59_101480</name>
</gene>
<accession>A0A370GVV3</accession>
<evidence type="ECO:0000313" key="2">
    <source>
        <dbReference type="EMBL" id="RDI47815.1"/>
    </source>
</evidence>
<name>A0A370GVV3_9BACI</name>
<proteinExistence type="predicted"/>
<evidence type="ECO:0000313" key="3">
    <source>
        <dbReference type="Proteomes" id="UP000255326"/>
    </source>
</evidence>
<protein>
    <submittedName>
        <fullName evidence="2">Spore germination protein PC</fullName>
    </submittedName>
</protein>
<dbReference type="Pfam" id="PF10737">
    <property type="entry name" value="GerPC"/>
    <property type="match status" value="1"/>
</dbReference>
<dbReference type="OrthoDB" id="2991331at2"/>
<organism evidence="2 3">
    <name type="scientific">Falsibacillus pallidus</name>
    <dbReference type="NCBI Taxonomy" id="493781"/>
    <lineage>
        <taxon>Bacteria</taxon>
        <taxon>Bacillati</taxon>
        <taxon>Bacillota</taxon>
        <taxon>Bacilli</taxon>
        <taxon>Bacillales</taxon>
        <taxon>Bacillaceae</taxon>
        <taxon>Falsibacillus</taxon>
    </lineage>
</organism>